<evidence type="ECO:0000259" key="4">
    <source>
        <dbReference type="PROSITE" id="PS51186"/>
    </source>
</evidence>
<dbReference type="NCBIfam" id="TIGR01575">
    <property type="entry name" value="rimI"/>
    <property type="match status" value="1"/>
</dbReference>
<dbReference type="PROSITE" id="PS51186">
    <property type="entry name" value="GNAT"/>
    <property type="match status" value="1"/>
</dbReference>
<evidence type="ECO:0000256" key="2">
    <source>
        <dbReference type="ARBA" id="ARBA00023315"/>
    </source>
</evidence>
<evidence type="ECO:0000256" key="1">
    <source>
        <dbReference type="ARBA" id="ARBA00022679"/>
    </source>
</evidence>
<protein>
    <recommendedName>
        <fullName evidence="3">[Ribosomal protein bS18]-alanine N-acetyltransferase</fullName>
        <ecNumber evidence="3">2.3.1.266</ecNumber>
    </recommendedName>
</protein>
<comment type="subcellular location">
    <subcellularLocation>
        <location evidence="3">Cytoplasm</location>
    </subcellularLocation>
</comment>
<comment type="function">
    <text evidence="3">Acetylates the N-terminal alanine of ribosomal protein bS18.</text>
</comment>
<keyword evidence="3" id="KW-0963">Cytoplasm</keyword>
<feature type="domain" description="N-acetyltransferase" evidence="4">
    <location>
        <begin position="4"/>
        <end position="150"/>
    </location>
</feature>
<reference evidence="5 6" key="1">
    <citation type="submission" date="2019-12" db="EMBL/GenBank/DDBJ databases">
        <title>Auraticoccus cholistani sp. nov., an actinomycete isolated from soil of Cholistan desert.</title>
        <authorList>
            <person name="Cheema M.T."/>
        </authorList>
    </citation>
    <scope>NUCLEOTIDE SEQUENCE [LARGE SCALE GENOMIC DNA]</scope>
    <source>
        <strain evidence="5 6">F435</strain>
    </source>
</reference>
<dbReference type="EC" id="2.3.1.266" evidence="3"/>
<accession>A0A6A9UXN7</accession>
<dbReference type="RefSeq" id="WP_156609929.1">
    <property type="nucleotide sequence ID" value="NZ_WPCU01000006.1"/>
</dbReference>
<dbReference type="Pfam" id="PF00583">
    <property type="entry name" value="Acetyltransf_1"/>
    <property type="match status" value="1"/>
</dbReference>
<evidence type="ECO:0000256" key="3">
    <source>
        <dbReference type="RuleBase" id="RU363094"/>
    </source>
</evidence>
<dbReference type="InterPro" id="IPR050832">
    <property type="entry name" value="Bact_Acetyltransf"/>
</dbReference>
<gene>
    <name evidence="5" type="primary">rimI</name>
    <name evidence="5" type="ORF">GC722_10005</name>
</gene>
<comment type="catalytic activity">
    <reaction evidence="3">
        <text>N-terminal L-alanyl-[ribosomal protein bS18] + acetyl-CoA = N-terminal N(alpha)-acetyl-L-alanyl-[ribosomal protein bS18] + CoA + H(+)</text>
        <dbReference type="Rhea" id="RHEA:43756"/>
        <dbReference type="Rhea" id="RHEA-COMP:10676"/>
        <dbReference type="Rhea" id="RHEA-COMP:10677"/>
        <dbReference type="ChEBI" id="CHEBI:15378"/>
        <dbReference type="ChEBI" id="CHEBI:57287"/>
        <dbReference type="ChEBI" id="CHEBI:57288"/>
        <dbReference type="ChEBI" id="CHEBI:64718"/>
        <dbReference type="ChEBI" id="CHEBI:83683"/>
        <dbReference type="EC" id="2.3.1.266"/>
    </reaction>
</comment>
<comment type="caution">
    <text evidence="5">The sequence shown here is derived from an EMBL/GenBank/DDBJ whole genome shotgun (WGS) entry which is preliminary data.</text>
</comment>
<keyword evidence="2" id="KW-0012">Acyltransferase</keyword>
<comment type="similarity">
    <text evidence="3">Belongs to the acetyltransferase family. RimI subfamily.</text>
</comment>
<name>A0A6A9UXN7_9ACTN</name>
<dbReference type="SUPFAM" id="SSF55729">
    <property type="entry name" value="Acyl-CoA N-acyltransferases (Nat)"/>
    <property type="match status" value="1"/>
</dbReference>
<dbReference type="InterPro" id="IPR006464">
    <property type="entry name" value="AcTrfase_RimI/Ard1"/>
</dbReference>
<dbReference type="AlphaFoldDB" id="A0A6A9UXN7"/>
<dbReference type="CDD" id="cd04301">
    <property type="entry name" value="NAT_SF"/>
    <property type="match status" value="1"/>
</dbReference>
<evidence type="ECO:0000313" key="5">
    <source>
        <dbReference type="EMBL" id="MVA76354.1"/>
    </source>
</evidence>
<organism evidence="5 6">
    <name type="scientific">Auraticoccus cholistanensis</name>
    <dbReference type="NCBI Taxonomy" id="2656650"/>
    <lineage>
        <taxon>Bacteria</taxon>
        <taxon>Bacillati</taxon>
        <taxon>Actinomycetota</taxon>
        <taxon>Actinomycetes</taxon>
        <taxon>Propionibacteriales</taxon>
        <taxon>Propionibacteriaceae</taxon>
        <taxon>Auraticoccus</taxon>
    </lineage>
</organism>
<dbReference type="PANTHER" id="PTHR43877">
    <property type="entry name" value="AMINOALKYLPHOSPHONATE N-ACETYLTRANSFERASE-RELATED-RELATED"/>
    <property type="match status" value="1"/>
</dbReference>
<keyword evidence="1 5" id="KW-0808">Transferase</keyword>
<dbReference type="GO" id="GO:0005737">
    <property type="term" value="C:cytoplasm"/>
    <property type="evidence" value="ECO:0007669"/>
    <property type="project" value="UniProtKB-SubCell"/>
</dbReference>
<keyword evidence="6" id="KW-1185">Reference proteome</keyword>
<dbReference type="EMBL" id="WPCU01000006">
    <property type="protein sequence ID" value="MVA76354.1"/>
    <property type="molecule type" value="Genomic_DNA"/>
</dbReference>
<dbReference type="Proteomes" id="UP000435304">
    <property type="component" value="Unassembled WGS sequence"/>
</dbReference>
<dbReference type="GO" id="GO:0008999">
    <property type="term" value="F:protein-N-terminal-alanine acetyltransferase activity"/>
    <property type="evidence" value="ECO:0007669"/>
    <property type="project" value="UniProtKB-EC"/>
</dbReference>
<proteinExistence type="inferred from homology"/>
<dbReference type="Gene3D" id="3.40.630.30">
    <property type="match status" value="1"/>
</dbReference>
<dbReference type="InterPro" id="IPR000182">
    <property type="entry name" value="GNAT_dom"/>
</dbReference>
<evidence type="ECO:0000313" key="6">
    <source>
        <dbReference type="Proteomes" id="UP000435304"/>
    </source>
</evidence>
<dbReference type="InterPro" id="IPR016181">
    <property type="entry name" value="Acyl_CoA_acyltransferase"/>
</dbReference>
<sequence>MSVPELDRARPDDLELVMELEEASFDPREQWSEGAWAEELHGHDRRVWVARSGAGEVLGVVSCRVVGDTADLHRVVVDSSVRRQGIGTALLTHALAGCRAAGARRMLLEVRADNAAALSVYRRLGFSEVDRRPGYYGRGSDAVVMRRRLEDDDD</sequence>